<keyword evidence="9 15" id="KW-1133">Transmembrane helix</keyword>
<keyword evidence="7 15" id="KW-0812">Transmembrane</keyword>
<feature type="disulfide bond" evidence="14">
    <location>
        <begin position="85"/>
        <end position="118"/>
    </location>
</feature>
<gene>
    <name evidence="18" type="ORF">CCMA1212_004120</name>
</gene>
<evidence type="ECO:0000256" key="4">
    <source>
        <dbReference type="ARBA" id="ARBA00010031"/>
    </source>
</evidence>
<evidence type="ECO:0000256" key="13">
    <source>
        <dbReference type="ARBA" id="ARBA00038359"/>
    </source>
</evidence>
<keyword evidence="6" id="KW-0325">Glycoprotein</keyword>
<keyword evidence="8 16" id="KW-0732">Signal</keyword>
<dbReference type="GeneID" id="300575888"/>
<dbReference type="RefSeq" id="XP_073560785.1">
    <property type="nucleotide sequence ID" value="XM_073701438.1"/>
</dbReference>
<dbReference type="Pfam" id="PF20684">
    <property type="entry name" value="Fung_rhodopsin"/>
    <property type="match status" value="1"/>
</dbReference>
<dbReference type="InterPro" id="IPR049326">
    <property type="entry name" value="Rhodopsin_dom_fungi"/>
</dbReference>
<evidence type="ECO:0000256" key="7">
    <source>
        <dbReference type="ARBA" id="ARBA00022692"/>
    </source>
</evidence>
<evidence type="ECO:0000256" key="12">
    <source>
        <dbReference type="ARBA" id="ARBA00023288"/>
    </source>
</evidence>
<feature type="disulfide bond" evidence="14">
    <location>
        <begin position="76"/>
        <end position="83"/>
    </location>
</feature>
<feature type="transmembrane region" description="Helical" evidence="15">
    <location>
        <begin position="291"/>
        <end position="313"/>
    </location>
</feature>
<evidence type="ECO:0000256" key="5">
    <source>
        <dbReference type="ARBA" id="ARBA00022525"/>
    </source>
</evidence>
<keyword evidence="14" id="KW-0349">Heme</keyword>
<feature type="chain" id="PRO_5045149224" description="CFEM domain-containing protein" evidence="16">
    <location>
        <begin position="19"/>
        <end position="556"/>
    </location>
</feature>
<evidence type="ECO:0000256" key="2">
    <source>
        <dbReference type="ARBA" id="ARBA00004589"/>
    </source>
</evidence>
<evidence type="ECO:0000256" key="14">
    <source>
        <dbReference type="PROSITE-ProRule" id="PRU01356"/>
    </source>
</evidence>
<keyword evidence="5" id="KW-0964">Secreted</keyword>
<dbReference type="InterPro" id="IPR052337">
    <property type="entry name" value="SAT4-like"/>
</dbReference>
<accession>A0ABY2H8H3</accession>
<feature type="signal peptide" evidence="16">
    <location>
        <begin position="1"/>
        <end position="18"/>
    </location>
</feature>
<dbReference type="PANTHER" id="PTHR33048">
    <property type="entry name" value="PTH11-LIKE INTEGRAL MEMBRANE PROTEIN (AFU_ORTHOLOGUE AFUA_5G11245)"/>
    <property type="match status" value="1"/>
</dbReference>
<name>A0ABY2H8H3_9HYPO</name>
<dbReference type="EMBL" id="PPTA01000004">
    <property type="protein sequence ID" value="TFB04584.1"/>
    <property type="molecule type" value="Genomic_DNA"/>
</dbReference>
<reference evidence="18 19" key="1">
    <citation type="submission" date="2018-01" db="EMBL/GenBank/DDBJ databases">
        <title>Genome characterization of the sugarcane-associated fungus Trichoderma ghanense CCMA-1212 and their application in lignocelulose bioconversion.</title>
        <authorList>
            <person name="Steindorff A.S."/>
            <person name="Mendes T.D."/>
            <person name="Vilela E.S.D."/>
            <person name="Rodrigues D.S."/>
            <person name="Formighieri E.F."/>
            <person name="Melo I.S."/>
            <person name="Favaro L.C.L."/>
        </authorList>
    </citation>
    <scope>NUCLEOTIDE SEQUENCE [LARGE SCALE GENOMIC DNA]</scope>
    <source>
        <strain evidence="18 19">CCMA-1212</strain>
    </source>
</reference>
<organism evidence="18 19">
    <name type="scientific">Trichoderma ghanense</name>
    <dbReference type="NCBI Taxonomy" id="65468"/>
    <lineage>
        <taxon>Eukaryota</taxon>
        <taxon>Fungi</taxon>
        <taxon>Dikarya</taxon>
        <taxon>Ascomycota</taxon>
        <taxon>Pezizomycotina</taxon>
        <taxon>Sordariomycetes</taxon>
        <taxon>Hypocreomycetidae</taxon>
        <taxon>Hypocreales</taxon>
        <taxon>Hypocreaceae</taxon>
        <taxon>Trichoderma</taxon>
    </lineage>
</organism>
<keyword evidence="14" id="KW-0408">Iron</keyword>
<evidence type="ECO:0000256" key="1">
    <source>
        <dbReference type="ARBA" id="ARBA00004141"/>
    </source>
</evidence>
<keyword evidence="19" id="KW-1185">Reference proteome</keyword>
<feature type="transmembrane region" description="Helical" evidence="15">
    <location>
        <begin position="205"/>
        <end position="234"/>
    </location>
</feature>
<evidence type="ECO:0000313" key="18">
    <source>
        <dbReference type="EMBL" id="TFB04584.1"/>
    </source>
</evidence>
<evidence type="ECO:0000256" key="10">
    <source>
        <dbReference type="ARBA" id="ARBA00023136"/>
    </source>
</evidence>
<evidence type="ECO:0000256" key="9">
    <source>
        <dbReference type="ARBA" id="ARBA00022989"/>
    </source>
</evidence>
<keyword evidence="14" id="KW-0479">Metal-binding</keyword>
<dbReference type="PANTHER" id="PTHR33048:SF143">
    <property type="entry name" value="EXTRACELLULAR MEMBRANE PROTEIN CFEM DOMAIN-CONTAINING PROTEIN-RELATED"/>
    <property type="match status" value="1"/>
</dbReference>
<dbReference type="PROSITE" id="PS52012">
    <property type="entry name" value="CFEM"/>
    <property type="match status" value="1"/>
</dbReference>
<evidence type="ECO:0000256" key="8">
    <source>
        <dbReference type="ARBA" id="ARBA00022729"/>
    </source>
</evidence>
<keyword evidence="12" id="KW-0449">Lipoprotein</keyword>
<evidence type="ECO:0000256" key="15">
    <source>
        <dbReference type="SAM" id="Phobius"/>
    </source>
</evidence>
<evidence type="ECO:0000256" key="3">
    <source>
        <dbReference type="ARBA" id="ARBA00004613"/>
    </source>
</evidence>
<evidence type="ECO:0000256" key="6">
    <source>
        <dbReference type="ARBA" id="ARBA00022622"/>
    </source>
</evidence>
<proteinExistence type="inferred from homology"/>
<feature type="transmembrane region" description="Helical" evidence="15">
    <location>
        <begin position="243"/>
        <end position="271"/>
    </location>
</feature>
<feature type="domain" description="CFEM" evidence="17">
    <location>
        <begin position="34"/>
        <end position="145"/>
    </location>
</feature>
<comment type="subcellular location">
    <subcellularLocation>
        <location evidence="2">Membrane</location>
        <topology evidence="2">Lipid-anchor</topology>
        <topology evidence="2">GPI-anchor</topology>
    </subcellularLocation>
    <subcellularLocation>
        <location evidence="1">Membrane</location>
        <topology evidence="1">Multi-pass membrane protein</topology>
    </subcellularLocation>
    <subcellularLocation>
        <location evidence="3">Secreted</location>
    </subcellularLocation>
</comment>
<feature type="transmembrane region" description="Helical" evidence="15">
    <location>
        <begin position="129"/>
        <end position="150"/>
    </location>
</feature>
<dbReference type="Proteomes" id="UP001642720">
    <property type="component" value="Unassembled WGS sequence"/>
</dbReference>
<comment type="caution">
    <text evidence="18">The sequence shown here is derived from an EMBL/GenBank/DDBJ whole genome shotgun (WGS) entry which is preliminary data.</text>
</comment>
<feature type="transmembrane region" description="Helical" evidence="15">
    <location>
        <begin position="162"/>
        <end position="185"/>
    </location>
</feature>
<keyword evidence="11 14" id="KW-1015">Disulfide bond</keyword>
<protein>
    <recommendedName>
        <fullName evidence="17">CFEM domain-containing protein</fullName>
    </recommendedName>
</protein>
<feature type="disulfide bond" evidence="14">
    <location>
        <begin position="66"/>
        <end position="97"/>
    </location>
</feature>
<feature type="disulfide bond" evidence="14">
    <location>
        <begin position="62"/>
        <end position="102"/>
    </location>
</feature>
<comment type="similarity">
    <text evidence="4">Belongs to the RBT5 family.</text>
</comment>
<dbReference type="Pfam" id="PF05730">
    <property type="entry name" value="CFEM"/>
    <property type="match status" value="1"/>
</dbReference>
<dbReference type="InterPro" id="IPR008427">
    <property type="entry name" value="Extracellular_membr_CFEM_dom"/>
</dbReference>
<feature type="transmembrane region" description="Helical" evidence="15">
    <location>
        <begin position="325"/>
        <end position="345"/>
    </location>
</feature>
<dbReference type="SMART" id="SM00747">
    <property type="entry name" value="CFEM"/>
    <property type="match status" value="1"/>
</dbReference>
<evidence type="ECO:0000256" key="16">
    <source>
        <dbReference type="SAM" id="SignalP"/>
    </source>
</evidence>
<evidence type="ECO:0000313" key="19">
    <source>
        <dbReference type="Proteomes" id="UP001642720"/>
    </source>
</evidence>
<comment type="similarity">
    <text evidence="13">Belongs to the SAT4 family.</text>
</comment>
<keyword evidence="6" id="KW-0336">GPI-anchor</keyword>
<evidence type="ECO:0000259" key="17">
    <source>
        <dbReference type="PROSITE" id="PS52012"/>
    </source>
</evidence>
<keyword evidence="10 15" id="KW-0472">Membrane</keyword>
<sequence length="556" mass="62240">MRISHWAGLLLAAPLVYGWEFDTEWTSLSPRSVNITSRTSKDDVNPVDNQGFLKILSMIPTCAVECLKTSVEGTVCNFGDLRCMCTDEKYQDTATTCVKKACKMSDALATKNLTQTSCGLPVRDISASYTSMNIASGVFAIAIVIARLVFRRFFSGSGRLGVDDWIILAAIIIAVPGTALNQIGLVDHGIGMDIWTLHPSELPTFARFFFIMELIYIVQMCLVKLSLSVFYLYVFPGQKIRRLLIGTAVFNVVFGVVFVVAALTQCIPLHYYWAQYYDDPPQGRCFDLNKFAWANAGLGLAVDVWMIVLPMWQIRKLKLHWKKKIGVIIMFALGAFVSLISLIRLKSVTFFANLINPTWDQWNVAWWSTMEVNIGIICTCLPTMRLILKRIFPKLLATDERTTLTSWTAVASVSKEDTKESAFAMEMSTTTLVAEAPSAYRRLDDRGGLKEEPTTLTRIEGGVHPKEMPSAFKRFEGDASFSYKAGLKSPSKAFEGSTLLKRLPSYRRFADRGARSVDAPNPPFAGLEANAIVMEQRVSVSVTKKYHEEYDDNKWI</sequence>
<evidence type="ECO:0000256" key="11">
    <source>
        <dbReference type="ARBA" id="ARBA00023157"/>
    </source>
</evidence>
<feature type="binding site" description="axial binding residue" evidence="14">
    <location>
        <position position="80"/>
    </location>
    <ligand>
        <name>heme</name>
        <dbReference type="ChEBI" id="CHEBI:30413"/>
    </ligand>
    <ligandPart>
        <name>Fe</name>
        <dbReference type="ChEBI" id="CHEBI:18248"/>
    </ligandPart>
</feature>